<keyword evidence="2" id="KW-1185">Reference proteome</keyword>
<protein>
    <submittedName>
        <fullName evidence="1">Uncharacterized protein</fullName>
    </submittedName>
</protein>
<comment type="caution">
    <text evidence="1">The sequence shown here is derived from an EMBL/GenBank/DDBJ whole genome shotgun (WGS) entry which is preliminary data.</text>
</comment>
<dbReference type="EMBL" id="BFEA01000268">
    <property type="protein sequence ID" value="GBG77454.1"/>
    <property type="molecule type" value="Genomic_DNA"/>
</dbReference>
<evidence type="ECO:0000313" key="1">
    <source>
        <dbReference type="EMBL" id="GBG77454.1"/>
    </source>
</evidence>
<dbReference type="Proteomes" id="UP000265515">
    <property type="component" value="Unassembled WGS sequence"/>
</dbReference>
<proteinExistence type="predicted"/>
<reference evidence="1 2" key="1">
    <citation type="journal article" date="2018" name="Cell">
        <title>The Chara Genome: Secondary Complexity and Implications for Plant Terrestrialization.</title>
        <authorList>
            <person name="Nishiyama T."/>
            <person name="Sakayama H."/>
            <person name="Vries J.D."/>
            <person name="Buschmann H."/>
            <person name="Saint-Marcoux D."/>
            <person name="Ullrich K.K."/>
            <person name="Haas F.B."/>
            <person name="Vanderstraeten L."/>
            <person name="Becker D."/>
            <person name="Lang D."/>
            <person name="Vosolsobe S."/>
            <person name="Rombauts S."/>
            <person name="Wilhelmsson P.K.I."/>
            <person name="Janitza P."/>
            <person name="Kern R."/>
            <person name="Heyl A."/>
            <person name="Rumpler F."/>
            <person name="Villalobos L.I.A.C."/>
            <person name="Clay J.M."/>
            <person name="Skokan R."/>
            <person name="Toyoda A."/>
            <person name="Suzuki Y."/>
            <person name="Kagoshima H."/>
            <person name="Schijlen E."/>
            <person name="Tajeshwar N."/>
            <person name="Catarino B."/>
            <person name="Hetherington A.J."/>
            <person name="Saltykova A."/>
            <person name="Bonnot C."/>
            <person name="Breuninger H."/>
            <person name="Symeonidi A."/>
            <person name="Radhakrishnan G.V."/>
            <person name="Van Nieuwerburgh F."/>
            <person name="Deforce D."/>
            <person name="Chang C."/>
            <person name="Karol K.G."/>
            <person name="Hedrich R."/>
            <person name="Ulvskov P."/>
            <person name="Glockner G."/>
            <person name="Delwiche C.F."/>
            <person name="Petrasek J."/>
            <person name="Van de Peer Y."/>
            <person name="Friml J."/>
            <person name="Beilby M."/>
            <person name="Dolan L."/>
            <person name="Kohara Y."/>
            <person name="Sugano S."/>
            <person name="Fujiyama A."/>
            <person name="Delaux P.-M."/>
            <person name="Quint M."/>
            <person name="TheiBen G."/>
            <person name="Hagemann M."/>
            <person name="Harholt J."/>
            <person name="Dunand C."/>
            <person name="Zachgo S."/>
            <person name="Langdale J."/>
            <person name="Maumus F."/>
            <person name="Straeten D.V.D."/>
            <person name="Gould S.B."/>
            <person name="Rensing S.A."/>
        </authorList>
    </citation>
    <scope>NUCLEOTIDE SEQUENCE [LARGE SCALE GENOMIC DNA]</scope>
    <source>
        <strain evidence="1 2">S276</strain>
    </source>
</reference>
<gene>
    <name evidence="1" type="ORF">CBR_g23903</name>
</gene>
<accession>A0A388L576</accession>
<sequence length="431" mass="47538">MSKREGGGLYDRSAFKKFVRSQAKEAEMLKAEGDDELKPNATEILALSRINTLPQTDPNDDHDLLTMVVDGVEYVLMDQIVDFMKSGGNDKNLIHEALHDVTEDAIAAEEVVDVECAKDHPLDLVLGTPVCKGNIFEVLEELTAALTDVDRRRKIMQGWQMVVAEEDTAMTHMRDTTMQNTGVVGSLAAVKTTLTIPATDALTAHTAFKEWRLAPARPSLDINERDEQVAWQGDDVVDGIDKKGNAQTGLQQENPTSWELGVSGSDISSDEEGEEYDLYWDVKRGGGQASKGWCHAILRLTRVFAEPHPLIRVVDKAATPDVHLQFAGVKAIMSCMENGRRWTRTRKSWFVLIQKEAILMTSMSWGVNLSCVIHGAVATACGGTVHPTMSTATTIINAQPRFRLCATTDNNIDAAMDKGQTSQEQSKRRKL</sequence>
<dbReference type="AlphaFoldDB" id="A0A388L576"/>
<dbReference type="Gramene" id="GBG77454">
    <property type="protein sequence ID" value="GBG77454"/>
    <property type="gene ID" value="CBR_g23903"/>
</dbReference>
<name>A0A388L576_CHABU</name>
<organism evidence="1 2">
    <name type="scientific">Chara braunii</name>
    <name type="common">Braun's stonewort</name>
    <dbReference type="NCBI Taxonomy" id="69332"/>
    <lineage>
        <taxon>Eukaryota</taxon>
        <taxon>Viridiplantae</taxon>
        <taxon>Streptophyta</taxon>
        <taxon>Charophyceae</taxon>
        <taxon>Charales</taxon>
        <taxon>Characeae</taxon>
        <taxon>Chara</taxon>
    </lineage>
</organism>
<evidence type="ECO:0000313" key="2">
    <source>
        <dbReference type="Proteomes" id="UP000265515"/>
    </source>
</evidence>